<evidence type="ECO:0000256" key="4">
    <source>
        <dbReference type="ARBA" id="ARBA00022958"/>
    </source>
</evidence>
<evidence type="ECO:0000313" key="9">
    <source>
        <dbReference type="EMBL" id="PNH19438.1"/>
    </source>
</evidence>
<evidence type="ECO:0000256" key="1">
    <source>
        <dbReference type="ARBA" id="ARBA00017378"/>
    </source>
</evidence>
<feature type="domain" description="RCK N-terminal" evidence="7">
    <location>
        <begin position="1"/>
        <end position="120"/>
    </location>
</feature>
<dbReference type="NCBIfam" id="NF007039">
    <property type="entry name" value="PRK09496.3-2"/>
    <property type="match status" value="1"/>
</dbReference>
<dbReference type="InterPro" id="IPR050721">
    <property type="entry name" value="Trk_Ktr_HKT_K-transport"/>
</dbReference>
<keyword evidence="2" id="KW-0813">Transport</keyword>
<dbReference type="NCBIfam" id="NF007033">
    <property type="entry name" value="PRK09496.1-5"/>
    <property type="match status" value="1"/>
</dbReference>
<dbReference type="GO" id="GO:0015079">
    <property type="term" value="F:potassium ion transmembrane transporter activity"/>
    <property type="evidence" value="ECO:0007669"/>
    <property type="project" value="InterPro"/>
</dbReference>
<keyword evidence="6" id="KW-0406">Ion transport</keyword>
<dbReference type="InterPro" id="IPR036291">
    <property type="entry name" value="NAD(P)-bd_dom_sf"/>
</dbReference>
<dbReference type="EMBL" id="NBZD01000001">
    <property type="protein sequence ID" value="PNH19438.1"/>
    <property type="molecule type" value="Genomic_DNA"/>
</dbReference>
<dbReference type="PRINTS" id="PR00335">
    <property type="entry name" value="KUPTAKETRKA"/>
</dbReference>
<protein>
    <recommendedName>
        <fullName evidence="1">Trk system potassium uptake protein TrkA</fullName>
    </recommendedName>
</protein>
<proteinExistence type="predicted"/>
<dbReference type="InterPro" id="IPR003148">
    <property type="entry name" value="RCK_N"/>
</dbReference>
<gene>
    <name evidence="9" type="ORF">B7R76_00690</name>
</gene>
<evidence type="ECO:0000313" key="10">
    <source>
        <dbReference type="Proteomes" id="UP000236394"/>
    </source>
</evidence>
<evidence type="ECO:0000259" key="7">
    <source>
        <dbReference type="PROSITE" id="PS51201"/>
    </source>
</evidence>
<evidence type="ECO:0000256" key="6">
    <source>
        <dbReference type="ARBA" id="ARBA00023065"/>
    </source>
</evidence>
<dbReference type="InterPro" id="IPR006037">
    <property type="entry name" value="RCK_C"/>
</dbReference>
<evidence type="ECO:0000256" key="5">
    <source>
        <dbReference type="ARBA" id="ARBA00023027"/>
    </source>
</evidence>
<comment type="caution">
    <text evidence="9">The sequence shown here is derived from an EMBL/GenBank/DDBJ whole genome shotgun (WGS) entry which is preliminary data.</text>
</comment>
<name>A0A2J8B3T1_9FIRM</name>
<keyword evidence="5" id="KW-0520">NAD</keyword>
<dbReference type="OMA" id="IACQVAY"/>
<dbReference type="Proteomes" id="UP000236394">
    <property type="component" value="Unassembled WGS sequence"/>
</dbReference>
<dbReference type="RefSeq" id="WP_012993686.1">
    <property type="nucleotide sequence ID" value="NZ_NBZD01000001.1"/>
</dbReference>
<dbReference type="Pfam" id="PF02254">
    <property type="entry name" value="TrkA_N"/>
    <property type="match status" value="2"/>
</dbReference>
<dbReference type="Gene3D" id="3.30.70.1450">
    <property type="entry name" value="Regulator of K+ conductance, C-terminal domain"/>
    <property type="match status" value="2"/>
</dbReference>
<dbReference type="PROSITE" id="PS51201">
    <property type="entry name" value="RCK_N"/>
    <property type="match status" value="2"/>
</dbReference>
<evidence type="ECO:0000256" key="3">
    <source>
        <dbReference type="ARBA" id="ARBA00022538"/>
    </source>
</evidence>
<sequence>MKITIVGAGKVGEKLCIDLASEGHDIVLIEKNEKTLNRIIAQADIAGVVGNGALYETQVAAGVGESDIFIAVTPQDETNIIAAITAKVLNHRTTIARVRDPDYTTQMNFLRRKMGIGLMINPEQQAARSIIQMIQFPEAIAVDQFANGRVYVVQFLVNAGSPLVGLKMKDLRPKFSDVLVGIIERTDGQVLIPSGYIEIRAGDIIHVTGEMKQLIKFYNCLGGHSEKIRSAMIIGGGRITRYLIPALLRYGIKLKVIEKSLEPANYLAGMYSDISVVNGDGTSQATLLEQRIQDYDAVISLTGIDEENLLIGLFAETQKVPKIISKVNRINLLDLLHSQAIQSIVTPKELVADEIIRLVRAKANSEGSKVESLYRLARGKVEALQFTVTAKSKSINVPLQDLPIRPETIITYILRDRDLIFPTGQDCILPEDRVIVFTTYKNFDDLDDILQ</sequence>
<dbReference type="InterPro" id="IPR036721">
    <property type="entry name" value="RCK_C_sf"/>
</dbReference>
<feature type="domain" description="RCK N-terminal" evidence="7">
    <location>
        <begin position="228"/>
        <end position="345"/>
    </location>
</feature>
<organism evidence="9 10">
    <name type="scientific">Mageeibacillus indolicus</name>
    <dbReference type="NCBI Taxonomy" id="884684"/>
    <lineage>
        <taxon>Bacteria</taxon>
        <taxon>Bacillati</taxon>
        <taxon>Bacillota</taxon>
        <taxon>Clostridia</taxon>
        <taxon>Eubacteriales</taxon>
        <taxon>Oscillospiraceae</taxon>
        <taxon>Mageeibacillus</taxon>
    </lineage>
</organism>
<dbReference type="PROSITE" id="PS51202">
    <property type="entry name" value="RCK_C"/>
    <property type="match status" value="2"/>
</dbReference>
<dbReference type="GO" id="GO:0005886">
    <property type="term" value="C:plasma membrane"/>
    <property type="evidence" value="ECO:0007669"/>
    <property type="project" value="InterPro"/>
</dbReference>
<dbReference type="PANTHER" id="PTHR43833:SF5">
    <property type="entry name" value="TRK SYSTEM POTASSIUM UPTAKE PROTEIN TRKA"/>
    <property type="match status" value="1"/>
</dbReference>
<feature type="domain" description="RCK C-terminal" evidence="8">
    <location>
        <begin position="371"/>
        <end position="451"/>
    </location>
</feature>
<feature type="domain" description="RCK C-terminal" evidence="8">
    <location>
        <begin position="140"/>
        <end position="223"/>
    </location>
</feature>
<evidence type="ECO:0000259" key="8">
    <source>
        <dbReference type="PROSITE" id="PS51202"/>
    </source>
</evidence>
<dbReference type="SUPFAM" id="SSF116726">
    <property type="entry name" value="TrkA C-terminal domain-like"/>
    <property type="match status" value="2"/>
</dbReference>
<dbReference type="AlphaFoldDB" id="A0A2J8B3T1"/>
<reference evidence="10" key="1">
    <citation type="submission" date="2017-04" db="EMBL/GenBank/DDBJ databases">
        <authorList>
            <person name="Bumgarner R.E."/>
            <person name="Fredricks D.N."/>
            <person name="Srinivasan S."/>
        </authorList>
    </citation>
    <scope>NUCLEOTIDE SEQUENCE [LARGE SCALE GENOMIC DNA]</scope>
    <source>
        <strain evidence="10">KA00405</strain>
    </source>
</reference>
<dbReference type="PANTHER" id="PTHR43833">
    <property type="entry name" value="POTASSIUM CHANNEL PROTEIN 2-RELATED-RELATED"/>
    <property type="match status" value="1"/>
</dbReference>
<dbReference type="InterPro" id="IPR006036">
    <property type="entry name" value="K_uptake_TrkA"/>
</dbReference>
<keyword evidence="3" id="KW-0633">Potassium transport</keyword>
<evidence type="ECO:0000256" key="2">
    <source>
        <dbReference type="ARBA" id="ARBA00022448"/>
    </source>
</evidence>
<dbReference type="SUPFAM" id="SSF51735">
    <property type="entry name" value="NAD(P)-binding Rossmann-fold domains"/>
    <property type="match status" value="2"/>
</dbReference>
<keyword evidence="4" id="KW-0630">Potassium</keyword>
<dbReference type="Gene3D" id="3.40.50.720">
    <property type="entry name" value="NAD(P)-binding Rossmann-like Domain"/>
    <property type="match status" value="2"/>
</dbReference>
<accession>A0A2J8B3T1</accession>
<dbReference type="Pfam" id="PF02080">
    <property type="entry name" value="TrkA_C"/>
    <property type="match status" value="2"/>
</dbReference>